<dbReference type="Pfam" id="PF00646">
    <property type="entry name" value="F-box"/>
    <property type="match status" value="1"/>
</dbReference>
<sequence length="692" mass="78012">MSSWDGGWPPRPALSTTLSHEGLDGLQNPLWPVNGSTSSSSFHSALSVTSMESWPSLGPLVTHEGPLVMGSSRPSSPFCPHWLSLPEEIHIKVLDLLDPSDLLAYARTCQTARKYVDSQQVWKHQWVKLSRKTPFTFLSSLSLVDLGVNFKDSCRRLWKIMVTEGEIGGLNLIKCVFCKEYTCLPSCIEDRVAKVAIDIGGKITWLITPSYSIKRHLSMIAVPKFLKCYDCDATLNRSDLQSDLVMPSPPEYAYHTHPEQMHEVYCRSRHMASHTALEYCSQPLSEIWLQPPLSRPFCLFCEDQKVNWMICEREIVSNTKNKMKSVRPPYMSGEEEFLNYAAVSPLTNGYCRDTGFILGTNNLDLLSPLIALEHDDAFPVVRAFLIHLFKHYKIINDLQRPYVSLVFTHANIPHTVKEKLIQFLFEEMKISRLCLLPKALAISQLFEIKTCVVVDSGATSTFVWVVLDGKVDENRTQTMSVGGWHVSQCLKQAMAWQEGKDTSGATISSLDTSAVKQKCRLTLNLSREGDHRSGPSRSETLHIKSQNDAQRKLEMTEVTFSSELYLAPEMMYASLDLPSMVREAVKELPDCVLKDCFSHILITGGNTELRGFSQRLSNDLRELMPSHAPIINVCRFPNGNHSWNTVMGAYSVKVPPPYENILQLHEPGTSLWMSREEYVMFGSHQLAGEATN</sequence>
<dbReference type="SUPFAM" id="SSF81383">
    <property type="entry name" value="F-box domain"/>
    <property type="match status" value="1"/>
</dbReference>
<dbReference type="SMART" id="SM00256">
    <property type="entry name" value="FBOX"/>
    <property type="match status" value="1"/>
</dbReference>
<dbReference type="STRING" id="6832.A0A553PIH1"/>
<dbReference type="AlphaFoldDB" id="A0A553PIH1"/>
<dbReference type="Gene3D" id="3.30.420.40">
    <property type="match status" value="2"/>
</dbReference>
<dbReference type="SUPFAM" id="SSF53067">
    <property type="entry name" value="Actin-like ATPase domain"/>
    <property type="match status" value="1"/>
</dbReference>
<accession>A0A553PIH1</accession>
<protein>
    <recommendedName>
        <fullName evidence="2">F-box domain-containing protein</fullName>
    </recommendedName>
</protein>
<name>A0A553PIH1_TIGCA</name>
<dbReference type="Proteomes" id="UP000318571">
    <property type="component" value="Chromosome 5"/>
</dbReference>
<gene>
    <name evidence="3" type="ORF">TCAL_07407</name>
</gene>
<dbReference type="Gene3D" id="1.20.1280.50">
    <property type="match status" value="1"/>
</dbReference>
<comment type="caution">
    <text evidence="3">The sequence shown here is derived from an EMBL/GenBank/DDBJ whole genome shotgun (WGS) entry which is preliminary data.</text>
</comment>
<evidence type="ECO:0000256" key="1">
    <source>
        <dbReference type="RuleBase" id="RU000487"/>
    </source>
</evidence>
<dbReference type="PROSITE" id="PS50181">
    <property type="entry name" value="FBOX"/>
    <property type="match status" value="1"/>
</dbReference>
<dbReference type="OMA" id="DKTPPEY"/>
<dbReference type="InterPro" id="IPR036047">
    <property type="entry name" value="F-box-like_dom_sf"/>
</dbReference>
<keyword evidence="4" id="KW-1185">Reference proteome</keyword>
<dbReference type="InterPro" id="IPR001810">
    <property type="entry name" value="F-box_dom"/>
</dbReference>
<dbReference type="SMART" id="SM00268">
    <property type="entry name" value="ACTIN"/>
    <property type="match status" value="1"/>
</dbReference>
<dbReference type="Pfam" id="PF00022">
    <property type="entry name" value="Actin"/>
    <property type="match status" value="2"/>
</dbReference>
<organism evidence="3 4">
    <name type="scientific">Tigriopus californicus</name>
    <name type="common">Marine copepod</name>
    <dbReference type="NCBI Taxonomy" id="6832"/>
    <lineage>
        <taxon>Eukaryota</taxon>
        <taxon>Metazoa</taxon>
        <taxon>Ecdysozoa</taxon>
        <taxon>Arthropoda</taxon>
        <taxon>Crustacea</taxon>
        <taxon>Multicrustacea</taxon>
        <taxon>Hexanauplia</taxon>
        <taxon>Copepoda</taxon>
        <taxon>Harpacticoida</taxon>
        <taxon>Harpacticidae</taxon>
        <taxon>Tigriopus</taxon>
    </lineage>
</organism>
<dbReference type="InterPro" id="IPR004000">
    <property type="entry name" value="Actin"/>
</dbReference>
<dbReference type="OrthoDB" id="2688364at2759"/>
<dbReference type="InterPro" id="IPR043129">
    <property type="entry name" value="ATPase_NBD"/>
</dbReference>
<evidence type="ECO:0000313" key="3">
    <source>
        <dbReference type="EMBL" id="TRY77482.1"/>
    </source>
</evidence>
<comment type="similarity">
    <text evidence="1">Belongs to the actin family.</text>
</comment>
<evidence type="ECO:0000259" key="2">
    <source>
        <dbReference type="PROSITE" id="PS50181"/>
    </source>
</evidence>
<dbReference type="EMBL" id="VCGU01000004">
    <property type="protein sequence ID" value="TRY77482.1"/>
    <property type="molecule type" value="Genomic_DNA"/>
</dbReference>
<reference evidence="3 4" key="1">
    <citation type="journal article" date="2018" name="Nat. Ecol. Evol.">
        <title>Genomic signatures of mitonuclear coevolution across populations of Tigriopus californicus.</title>
        <authorList>
            <person name="Barreto F.S."/>
            <person name="Watson E.T."/>
            <person name="Lima T.G."/>
            <person name="Willett C.S."/>
            <person name="Edmands S."/>
            <person name="Li W."/>
            <person name="Burton R.S."/>
        </authorList>
    </citation>
    <scope>NUCLEOTIDE SEQUENCE [LARGE SCALE GENOMIC DNA]</scope>
    <source>
        <strain evidence="3 4">San Diego</strain>
    </source>
</reference>
<evidence type="ECO:0000313" key="4">
    <source>
        <dbReference type="Proteomes" id="UP000318571"/>
    </source>
</evidence>
<proteinExistence type="inferred from homology"/>
<dbReference type="PANTHER" id="PTHR11937">
    <property type="entry name" value="ACTIN"/>
    <property type="match status" value="1"/>
</dbReference>
<feature type="domain" description="F-box" evidence="2">
    <location>
        <begin position="79"/>
        <end position="125"/>
    </location>
</feature>